<dbReference type="Gene3D" id="3.40.50.300">
    <property type="entry name" value="P-loop containing nucleotide triphosphate hydrolases"/>
    <property type="match status" value="1"/>
</dbReference>
<feature type="compositionally biased region" description="Acidic residues" evidence="8">
    <location>
        <begin position="339"/>
        <end position="357"/>
    </location>
</feature>
<evidence type="ECO:0000313" key="10">
    <source>
        <dbReference type="Proteomes" id="UP000217199"/>
    </source>
</evidence>
<comment type="subunit">
    <text evidence="7">Binds to RNA polymerase II.</text>
</comment>
<keyword evidence="2 7" id="KW-0963">Cytoplasm</keyword>
<dbReference type="GO" id="GO:0005525">
    <property type="term" value="F:GTP binding"/>
    <property type="evidence" value="ECO:0007669"/>
    <property type="project" value="UniProtKB-KW"/>
</dbReference>
<dbReference type="GO" id="GO:0005634">
    <property type="term" value="C:nucleus"/>
    <property type="evidence" value="ECO:0007669"/>
    <property type="project" value="UniProtKB-SubCell"/>
</dbReference>
<evidence type="ECO:0000256" key="5">
    <source>
        <dbReference type="ARBA" id="ARBA00022801"/>
    </source>
</evidence>
<dbReference type="CDD" id="cd17870">
    <property type="entry name" value="GPN1"/>
    <property type="match status" value="1"/>
</dbReference>
<evidence type="ECO:0000256" key="6">
    <source>
        <dbReference type="ARBA" id="ARBA00023134"/>
    </source>
</evidence>
<feature type="region of interest" description="Disordered" evidence="8">
    <location>
        <begin position="333"/>
        <end position="395"/>
    </location>
</feature>
<dbReference type="InterPro" id="IPR030230">
    <property type="entry name" value="Gpn1/Npa3/XAB1"/>
</dbReference>
<dbReference type="STRING" id="2282107.A0A286U656"/>
<feature type="region of interest" description="Disordered" evidence="8">
    <location>
        <begin position="1"/>
        <end position="27"/>
    </location>
</feature>
<dbReference type="OrthoDB" id="243313at2759"/>
<proteinExistence type="inferred from homology"/>
<evidence type="ECO:0000256" key="4">
    <source>
        <dbReference type="ARBA" id="ARBA00022741"/>
    </source>
</evidence>
<dbReference type="SUPFAM" id="SSF52540">
    <property type="entry name" value="P-loop containing nucleoside triphosphate hydrolases"/>
    <property type="match status" value="1"/>
</dbReference>
<dbReference type="EC" id="3.6.5.-" evidence="7"/>
<comment type="function">
    <text evidence="7">Small GTPase required for proper nuclear import of RNA polymerase II (RNAPII). May act at an RNAP assembly step prior to nuclear import.</text>
</comment>
<dbReference type="FunFam" id="3.40.50.300:FF:000579">
    <property type="entry name" value="GPN-loop GTPase"/>
    <property type="match status" value="1"/>
</dbReference>
<evidence type="ECO:0000256" key="2">
    <source>
        <dbReference type="ARBA" id="ARBA00022490"/>
    </source>
</evidence>
<dbReference type="PANTHER" id="PTHR21231:SF8">
    <property type="entry name" value="GPN-LOOP GTPASE 1"/>
    <property type="match status" value="1"/>
</dbReference>
<dbReference type="GO" id="GO:0005737">
    <property type="term" value="C:cytoplasm"/>
    <property type="evidence" value="ECO:0007669"/>
    <property type="project" value="UniProtKB-SubCell"/>
</dbReference>
<evidence type="ECO:0000313" key="9">
    <source>
        <dbReference type="EMBL" id="PAV15066.1"/>
    </source>
</evidence>
<feature type="compositionally biased region" description="Basic and acidic residues" evidence="8">
    <location>
        <begin position="358"/>
        <end position="368"/>
    </location>
</feature>
<name>A0A286U656_9AGAM</name>
<evidence type="ECO:0000256" key="8">
    <source>
        <dbReference type="SAM" id="MobiDB-lite"/>
    </source>
</evidence>
<keyword evidence="5 7" id="KW-0378">Hydrolase</keyword>
<evidence type="ECO:0000256" key="3">
    <source>
        <dbReference type="ARBA" id="ARBA00022553"/>
    </source>
</evidence>
<keyword evidence="10" id="KW-1185">Reference proteome</keyword>
<dbReference type="InParanoid" id="A0A286U656"/>
<dbReference type="FunCoup" id="A0A286U656">
    <property type="interactions" value="529"/>
</dbReference>
<dbReference type="EMBL" id="NBII01000011">
    <property type="protein sequence ID" value="PAV15066.1"/>
    <property type="molecule type" value="Genomic_DNA"/>
</dbReference>
<comment type="subcellular location">
    <subcellularLocation>
        <location evidence="7">Cytoplasm</location>
    </subcellularLocation>
    <subcellularLocation>
        <location evidence="7">Nucleus</location>
    </subcellularLocation>
</comment>
<organism evidence="9 10">
    <name type="scientific">Pyrrhoderma noxium</name>
    <dbReference type="NCBI Taxonomy" id="2282107"/>
    <lineage>
        <taxon>Eukaryota</taxon>
        <taxon>Fungi</taxon>
        <taxon>Dikarya</taxon>
        <taxon>Basidiomycota</taxon>
        <taxon>Agaricomycotina</taxon>
        <taxon>Agaricomycetes</taxon>
        <taxon>Hymenochaetales</taxon>
        <taxon>Hymenochaetaceae</taxon>
        <taxon>Pyrrhoderma</taxon>
    </lineage>
</organism>
<comment type="caution">
    <text evidence="9">The sequence shown here is derived from an EMBL/GenBank/DDBJ whole genome shotgun (WGS) entry which is preliminary data.</text>
</comment>
<protein>
    <recommendedName>
        <fullName evidence="7">GPN-loop GTPase</fullName>
        <ecNumber evidence="7">3.6.5.-</ecNumber>
    </recommendedName>
</protein>
<accession>A0A286U656</accession>
<keyword evidence="3" id="KW-0597">Phosphoprotein</keyword>
<evidence type="ECO:0000256" key="1">
    <source>
        <dbReference type="ARBA" id="ARBA00005290"/>
    </source>
</evidence>
<keyword evidence="6 7" id="KW-0342">GTP-binding</keyword>
<dbReference type="Proteomes" id="UP000217199">
    <property type="component" value="Unassembled WGS sequence"/>
</dbReference>
<dbReference type="Pfam" id="PF03029">
    <property type="entry name" value="ATP_bind_1"/>
    <property type="match status" value="1"/>
</dbReference>
<dbReference type="InterPro" id="IPR027417">
    <property type="entry name" value="P-loop_NTPase"/>
</dbReference>
<dbReference type="InterPro" id="IPR004130">
    <property type="entry name" value="Gpn"/>
</dbReference>
<dbReference type="PANTHER" id="PTHR21231">
    <property type="entry name" value="XPA-BINDING PROTEIN 1-RELATED"/>
    <property type="match status" value="1"/>
</dbReference>
<evidence type="ECO:0000256" key="7">
    <source>
        <dbReference type="RuleBase" id="RU365059"/>
    </source>
</evidence>
<keyword evidence="4 7" id="KW-0547">Nucleotide-binding</keyword>
<dbReference type="AlphaFoldDB" id="A0A286U656"/>
<reference evidence="9 10" key="1">
    <citation type="journal article" date="2017" name="Mol. Ecol.">
        <title>Comparative and population genomic landscape of Phellinus noxius: A hypervariable fungus causing root rot in trees.</title>
        <authorList>
            <person name="Chung C.L."/>
            <person name="Lee T.J."/>
            <person name="Akiba M."/>
            <person name="Lee H.H."/>
            <person name="Kuo T.H."/>
            <person name="Liu D."/>
            <person name="Ke H.M."/>
            <person name="Yokoi T."/>
            <person name="Roa M.B."/>
            <person name="Lu M.J."/>
            <person name="Chang Y.Y."/>
            <person name="Ann P.J."/>
            <person name="Tsai J.N."/>
            <person name="Chen C.Y."/>
            <person name="Tzean S.S."/>
            <person name="Ota Y."/>
            <person name="Hattori T."/>
            <person name="Sahashi N."/>
            <person name="Liou R.F."/>
            <person name="Kikuchi T."/>
            <person name="Tsai I.J."/>
        </authorList>
    </citation>
    <scope>NUCLEOTIDE SEQUENCE [LARGE SCALE GENOMIC DNA]</scope>
    <source>
        <strain evidence="9 10">FFPRI411160</strain>
    </source>
</reference>
<gene>
    <name evidence="9" type="ORF">PNOK_0961900</name>
</gene>
<sequence length="395" mass="43721">MASSSSTLPKPPSTVNDGPSASSSSTASTTKKPVVIITIGMAGSGKTTFVQRMNSYLHSLDPPKPPYVLNLDPAVSSTPFDANIDIRDTVNYKEVMKQYNLGPNGGILTALNLFTTKFDQVLGLIEKRADTLDHVILDTPGQIEIFTWSASGAIITDAVASSFPTVVAYIVDTPRTTVPATFMSNMLYACSILYKTKLPFILVFNKTDAQPHEFAIDWMQDFEAFQTALSTHPGSRDAEGEPTYMNSLMNSMSLVLDEFYKHLKAVGVSSMTGAGMKEFFEAVEASRDEYEREYLPELKRVQAEKEAKLNAAKEDSMARMLADLELDRKRNPAAFENDKWEEEDDSGDEDVDANDNDIIDRSEERGPEAGEYIDLTQIRSSRDTDDLNITWKRPG</sequence>
<dbReference type="GO" id="GO:0003924">
    <property type="term" value="F:GTPase activity"/>
    <property type="evidence" value="ECO:0007669"/>
    <property type="project" value="InterPro"/>
</dbReference>
<comment type="similarity">
    <text evidence="1 7">Belongs to the GPN-loop GTPase family.</text>
</comment>